<proteinExistence type="inferred from homology"/>
<dbReference type="SMART" id="SM00822">
    <property type="entry name" value="PKS_KR"/>
    <property type="match status" value="1"/>
</dbReference>
<evidence type="ECO:0000313" key="5">
    <source>
        <dbReference type="EMBL" id="OZM70183.1"/>
    </source>
</evidence>
<name>A0A263CVN3_9PSEU</name>
<protein>
    <submittedName>
        <fullName evidence="5">Oxidoreductase</fullName>
    </submittedName>
</protein>
<dbReference type="RefSeq" id="WP_094865832.1">
    <property type="nucleotide sequence ID" value="NZ_NKYE01000023.1"/>
</dbReference>
<dbReference type="SUPFAM" id="SSF51735">
    <property type="entry name" value="NAD(P)-binding Rossmann-fold domains"/>
    <property type="match status" value="1"/>
</dbReference>
<dbReference type="OrthoDB" id="3743899at2"/>
<keyword evidence="2" id="KW-0560">Oxidoreductase</keyword>
<dbReference type="PANTHER" id="PTHR44196">
    <property type="entry name" value="DEHYDROGENASE/REDUCTASE SDR FAMILY MEMBER 7B"/>
    <property type="match status" value="1"/>
</dbReference>
<dbReference type="PRINTS" id="PR00080">
    <property type="entry name" value="SDRFAMILY"/>
</dbReference>
<keyword evidence="6" id="KW-1185">Reference proteome</keyword>
<organism evidence="5 6">
    <name type="scientific">Amycolatopsis antarctica</name>
    <dbReference type="NCBI Taxonomy" id="1854586"/>
    <lineage>
        <taxon>Bacteria</taxon>
        <taxon>Bacillati</taxon>
        <taxon>Actinomycetota</taxon>
        <taxon>Actinomycetes</taxon>
        <taxon>Pseudonocardiales</taxon>
        <taxon>Pseudonocardiaceae</taxon>
        <taxon>Amycolatopsis</taxon>
    </lineage>
</organism>
<dbReference type="InterPro" id="IPR036291">
    <property type="entry name" value="NAD(P)-bd_dom_sf"/>
</dbReference>
<dbReference type="PRINTS" id="PR00081">
    <property type="entry name" value="GDHRDH"/>
</dbReference>
<dbReference type="PANTHER" id="PTHR44196:SF1">
    <property type="entry name" value="DEHYDROGENASE_REDUCTASE SDR FAMILY MEMBER 7B"/>
    <property type="match status" value="1"/>
</dbReference>
<dbReference type="EMBL" id="NKYE01000023">
    <property type="protein sequence ID" value="OZM70183.1"/>
    <property type="molecule type" value="Genomic_DNA"/>
</dbReference>
<sequence>MRKTQQASSLVGTRVLITGGARGIGALLARRLHERGARVGLVGLEPELLADTAKGCGDAPWRVCDVADRSQVDAAVAGIVAELGGLDVVVANAGIAKQLPLVGGSPEVMEQTLRVNVLGTYYTLRAAGPHLSHPGGYALLISSLAAAVHLPLLGAYSASKAAVEALGNTLRAELRPSGAKVGVAYFAELDTDMTSRGFDTDAARRLLRKRSLTTVTPVVAGIDALEKAITLRSRTAVAPRWVGAMLPVRSVLQRVIDRSRRSQVDAALRIAREEDVPFTTDQPGAPSTVAGECG</sequence>
<dbReference type="Gene3D" id="3.40.50.720">
    <property type="entry name" value="NAD(P)-binding Rossmann-like Domain"/>
    <property type="match status" value="1"/>
</dbReference>
<evidence type="ECO:0000259" key="4">
    <source>
        <dbReference type="SMART" id="SM00822"/>
    </source>
</evidence>
<dbReference type="InterPro" id="IPR020904">
    <property type="entry name" value="Sc_DH/Rdtase_CS"/>
</dbReference>
<dbReference type="AlphaFoldDB" id="A0A263CVN3"/>
<dbReference type="GO" id="GO:0016020">
    <property type="term" value="C:membrane"/>
    <property type="evidence" value="ECO:0007669"/>
    <property type="project" value="TreeGrafter"/>
</dbReference>
<dbReference type="Pfam" id="PF00106">
    <property type="entry name" value="adh_short"/>
    <property type="match status" value="1"/>
</dbReference>
<accession>A0A263CVN3</accession>
<evidence type="ECO:0000313" key="6">
    <source>
        <dbReference type="Proteomes" id="UP000242444"/>
    </source>
</evidence>
<evidence type="ECO:0000256" key="1">
    <source>
        <dbReference type="ARBA" id="ARBA00006484"/>
    </source>
</evidence>
<gene>
    <name evidence="5" type="ORF">CFN78_26830</name>
</gene>
<dbReference type="CDD" id="cd05233">
    <property type="entry name" value="SDR_c"/>
    <property type="match status" value="1"/>
</dbReference>
<comment type="similarity">
    <text evidence="1 3">Belongs to the short-chain dehydrogenases/reductases (SDR) family.</text>
</comment>
<dbReference type="GO" id="GO:0016491">
    <property type="term" value="F:oxidoreductase activity"/>
    <property type="evidence" value="ECO:0007669"/>
    <property type="project" value="UniProtKB-KW"/>
</dbReference>
<feature type="domain" description="Ketoreductase" evidence="4">
    <location>
        <begin position="13"/>
        <end position="212"/>
    </location>
</feature>
<reference evidence="5 6" key="1">
    <citation type="submission" date="2017-07" db="EMBL/GenBank/DDBJ databases">
        <title>Amycolatopsis antarcticus sp. nov., isolated from the surface of an Antarcticus brown macroalga.</title>
        <authorList>
            <person name="Wang J."/>
            <person name="Leiva S."/>
            <person name="Huang J."/>
            <person name="Huang Y."/>
        </authorList>
    </citation>
    <scope>NUCLEOTIDE SEQUENCE [LARGE SCALE GENOMIC DNA]</scope>
    <source>
        <strain evidence="5 6">AU-G6</strain>
    </source>
</reference>
<evidence type="ECO:0000256" key="3">
    <source>
        <dbReference type="RuleBase" id="RU000363"/>
    </source>
</evidence>
<dbReference type="InterPro" id="IPR002347">
    <property type="entry name" value="SDR_fam"/>
</dbReference>
<dbReference type="PROSITE" id="PS00061">
    <property type="entry name" value="ADH_SHORT"/>
    <property type="match status" value="1"/>
</dbReference>
<comment type="caution">
    <text evidence="5">The sequence shown here is derived from an EMBL/GenBank/DDBJ whole genome shotgun (WGS) entry which is preliminary data.</text>
</comment>
<dbReference type="Proteomes" id="UP000242444">
    <property type="component" value="Unassembled WGS sequence"/>
</dbReference>
<dbReference type="InParanoid" id="A0A263CVN3"/>
<dbReference type="InterPro" id="IPR057326">
    <property type="entry name" value="KR_dom"/>
</dbReference>
<evidence type="ECO:0000256" key="2">
    <source>
        <dbReference type="ARBA" id="ARBA00023002"/>
    </source>
</evidence>